<gene>
    <name evidence="1" type="ORF">GEAM_4198</name>
</gene>
<name>A0A085G1J7_EWIA3</name>
<dbReference type="eggNOG" id="COG0703">
    <property type="taxonomic scope" value="Bacteria"/>
</dbReference>
<sequence length="180" mass="20135">MVDCIFLIGPGGAGKSTVGQLLAEQLGYVAIDLDDVFCARIANIREYIKSHGYESYLEQNSTLLRTLLVEYAGHNRLFILSSGFLSTDMRPDIVDTNRKMVSEQGLSVLLMPSRNYAEALGCIINRQLNRGFGLVREKEELKFSQRFDEYSQMGDLKIFSMQAPELIAAKIVDELATRSA</sequence>
<dbReference type="STRING" id="910964.GEAM_4198"/>
<dbReference type="Pfam" id="PF01202">
    <property type="entry name" value="SKI"/>
    <property type="match status" value="1"/>
</dbReference>
<dbReference type="Gene3D" id="3.40.50.300">
    <property type="entry name" value="P-loop containing nucleotide triphosphate hydrolases"/>
    <property type="match status" value="1"/>
</dbReference>
<keyword evidence="2" id="KW-1185">Reference proteome</keyword>
<proteinExistence type="predicted"/>
<dbReference type="GO" id="GO:0004765">
    <property type="term" value="F:shikimate kinase activity"/>
    <property type="evidence" value="ECO:0007669"/>
    <property type="project" value="UniProtKB-EC"/>
</dbReference>
<protein>
    <submittedName>
        <fullName evidence="1">Shikimate kinase</fullName>
        <ecNumber evidence="1">2.7.1.71</ecNumber>
    </submittedName>
</protein>
<dbReference type="AlphaFoldDB" id="A0A085G1J7"/>
<accession>A0A085G1J7</accession>
<dbReference type="EMBL" id="JMPJ01000074">
    <property type="protein sequence ID" value="KFC77592.1"/>
    <property type="molecule type" value="Genomic_DNA"/>
</dbReference>
<comment type="caution">
    <text evidence="1">The sequence shown here is derived from an EMBL/GenBank/DDBJ whole genome shotgun (WGS) entry which is preliminary data.</text>
</comment>
<keyword evidence="1" id="KW-0808">Transferase</keyword>
<dbReference type="Proteomes" id="UP000028640">
    <property type="component" value="Unassembled WGS sequence"/>
</dbReference>
<dbReference type="InterPro" id="IPR031322">
    <property type="entry name" value="Shikimate/glucono_kinase"/>
</dbReference>
<keyword evidence="1" id="KW-0418">Kinase</keyword>
<evidence type="ECO:0000313" key="2">
    <source>
        <dbReference type="Proteomes" id="UP000028640"/>
    </source>
</evidence>
<dbReference type="SUPFAM" id="SSF52540">
    <property type="entry name" value="P-loop containing nucleoside triphosphate hydrolases"/>
    <property type="match status" value="1"/>
</dbReference>
<reference evidence="1 2" key="1">
    <citation type="submission" date="2014-05" db="EMBL/GenBank/DDBJ databases">
        <title>ATOL: Assembling a taxonomically balanced genome-scale reconstruction of the evolutionary history of the Enterobacteriaceae.</title>
        <authorList>
            <person name="Plunkett G.III."/>
            <person name="Neeno-Eckwall E.C."/>
            <person name="Glasner J.D."/>
            <person name="Perna N.T."/>
        </authorList>
    </citation>
    <scope>NUCLEOTIDE SEQUENCE [LARGE SCALE GENOMIC DNA]</scope>
    <source>
        <strain evidence="1 2">ATCC 33852</strain>
    </source>
</reference>
<organism evidence="1 2">
    <name type="scientific">Ewingella americana (strain ATCC 33852 / DSM 4580 / CCUG 14506 / JCM 5911 / LMG 7869 / NCTC 12157 / CDC 1468-78)</name>
    <dbReference type="NCBI Taxonomy" id="910964"/>
    <lineage>
        <taxon>Bacteria</taxon>
        <taxon>Pseudomonadati</taxon>
        <taxon>Pseudomonadota</taxon>
        <taxon>Gammaproteobacteria</taxon>
        <taxon>Enterobacterales</taxon>
        <taxon>Yersiniaceae</taxon>
        <taxon>Ewingella</taxon>
    </lineage>
</organism>
<dbReference type="EC" id="2.7.1.71" evidence="1"/>
<dbReference type="InterPro" id="IPR027417">
    <property type="entry name" value="P-loop_NTPase"/>
</dbReference>
<evidence type="ECO:0000313" key="1">
    <source>
        <dbReference type="EMBL" id="KFC77592.1"/>
    </source>
</evidence>